<evidence type="ECO:0000256" key="1">
    <source>
        <dbReference type="ARBA" id="ARBA00004123"/>
    </source>
</evidence>
<dbReference type="Proteomes" id="UP000472263">
    <property type="component" value="Chromosome 14"/>
</dbReference>
<dbReference type="GeneTree" id="ENSGT00390000011888"/>
<dbReference type="GO" id="GO:0034472">
    <property type="term" value="P:snRNA 3'-end processing"/>
    <property type="evidence" value="ECO:0007669"/>
    <property type="project" value="TreeGrafter"/>
</dbReference>
<dbReference type="Ensembl" id="ENSMMDT00005021720.1">
    <property type="protein sequence ID" value="ENSMMDP00005021234.1"/>
    <property type="gene ID" value="ENSMMDG00005010370.1"/>
</dbReference>
<reference evidence="4" key="2">
    <citation type="submission" date="2025-08" db="UniProtKB">
        <authorList>
            <consortium name="Ensembl"/>
        </authorList>
    </citation>
    <scope>IDENTIFICATION</scope>
</reference>
<accession>A0A667YAU4</accession>
<dbReference type="GO" id="GO:0032039">
    <property type="term" value="C:integrator complex"/>
    <property type="evidence" value="ECO:0007669"/>
    <property type="project" value="InterPro"/>
</dbReference>
<keyword evidence="3" id="KW-0539">Nucleus</keyword>
<dbReference type="PRINTS" id="PR02105">
    <property type="entry name" value="INTSUBUNIT2"/>
</dbReference>
<evidence type="ECO:0000313" key="4">
    <source>
        <dbReference type="Ensembl" id="ENSMMDP00005021234.1"/>
    </source>
</evidence>
<evidence type="ECO:0000256" key="2">
    <source>
        <dbReference type="ARBA" id="ARBA00006705"/>
    </source>
</evidence>
<gene>
    <name evidence="4" type="primary">INTS2</name>
    <name evidence="4" type="synonym">ints2</name>
</gene>
<dbReference type="PANTHER" id="PTHR28608">
    <property type="entry name" value="INTEGRATOR COMPLEX SUBUNIT 2"/>
    <property type="match status" value="1"/>
</dbReference>
<organism evidence="4 5">
    <name type="scientific">Myripristis murdjan</name>
    <name type="common">pinecone soldierfish</name>
    <dbReference type="NCBI Taxonomy" id="586833"/>
    <lineage>
        <taxon>Eukaryota</taxon>
        <taxon>Metazoa</taxon>
        <taxon>Chordata</taxon>
        <taxon>Craniata</taxon>
        <taxon>Vertebrata</taxon>
        <taxon>Euteleostomi</taxon>
        <taxon>Actinopterygii</taxon>
        <taxon>Neopterygii</taxon>
        <taxon>Teleostei</taxon>
        <taxon>Neoteleostei</taxon>
        <taxon>Acanthomorphata</taxon>
        <taxon>Holocentriformes</taxon>
        <taxon>Holocentridae</taxon>
        <taxon>Myripristis</taxon>
    </lineage>
</organism>
<dbReference type="AlphaFoldDB" id="A0A667YAU4"/>
<comment type="similarity">
    <text evidence="2">Belongs to the Integrator subunit 2 family.</text>
</comment>
<comment type="subcellular location">
    <subcellularLocation>
        <location evidence="1">Nucleus</location>
    </subcellularLocation>
</comment>
<reference evidence="4" key="3">
    <citation type="submission" date="2025-09" db="UniProtKB">
        <authorList>
            <consortium name="Ensembl"/>
        </authorList>
    </citation>
    <scope>IDENTIFICATION</scope>
</reference>
<evidence type="ECO:0000256" key="3">
    <source>
        <dbReference type="ARBA" id="ARBA00023242"/>
    </source>
</evidence>
<dbReference type="InterPro" id="IPR026236">
    <property type="entry name" value="Int2_metazoa"/>
</dbReference>
<dbReference type="PANTHER" id="PTHR28608:SF1">
    <property type="entry name" value="INTEGRATOR COMPLEX SUBUNIT 2"/>
    <property type="match status" value="1"/>
</dbReference>
<keyword evidence="5" id="KW-1185">Reference proteome</keyword>
<dbReference type="Pfam" id="PF14750">
    <property type="entry name" value="INTS2"/>
    <property type="match status" value="1"/>
</dbReference>
<evidence type="ECO:0000313" key="5">
    <source>
        <dbReference type="Proteomes" id="UP000472263"/>
    </source>
</evidence>
<protein>
    <submittedName>
        <fullName evidence="4">Integrator complex subunit 2</fullName>
    </submittedName>
</protein>
<name>A0A667YAU4_9TELE</name>
<proteinExistence type="inferred from homology"/>
<reference evidence="4" key="1">
    <citation type="submission" date="2019-06" db="EMBL/GenBank/DDBJ databases">
        <authorList>
            <consortium name="Wellcome Sanger Institute Data Sharing"/>
        </authorList>
    </citation>
    <scope>NUCLEOTIDE SEQUENCE [LARGE SCALE GENOMIC DNA]</scope>
</reference>
<sequence>MADSTGLQFVSPYAFEAMQKVDVVRLAALSDPELRLLLPCLVRMALCAPADQSQAWAQDKKLILRLLSGVEAVNSIVALLSVDFHALEQDARKEQQLRHKAGGSNGESILVSQLQHGLTLEFEHSDPLRRLRLTLSELLAIMNKVADSNGEFFLKSSELFESPVYLEEVADVLCILQAELPSLLPIVDVAEALLHVRNGDWFLCLLVANVPDSFNEVCRGLIKNGERQDEESVSGRRRTEALRQLCQMNPSQALNIRAMVVEECHLPGLGVALTLDYKPDTADEAVSPLVSYVSGLLLGTNGKVRTWFSMFIRNGQQRESSSVLWQMRRQLLLELVAILPRSRSTHGPNDSDMEDVGSGYSGLREEYVVKASALLRLYCALMGIAGLRPTDEEAEQLLQLMTSRPPATPAGVRFVSLSFCKLLAFPNLVSTPEQEQLMVMWLSWMIKEEEYFESAAGVSASFGEMLLLVAMYFHSNQLSSIIELVCSTLGMKIAIKPSSLSKMKTIFTQEIFTEQVVTAHAVRVAVTNNLSANITGFLPIHCIYQLLRSRAFTKHKVSIKDWIYRQLCETTTPIHTQLIPLIDAYINSILTPASKANPEATNQPVTEQEILNVFQSSAGEKSRRARYTITTQLLILYYILSYEENLLASTKQLALMQKKPKSYSAALMDQIPIKYLVTQALGLQQELGGLHSALLRLLATNYPHLCLVEDWMCEEEVTGTLPLLRRMMLTSNTCRYTQSQLHQAFQKLPSSSPRLMRILEHLTLLSPGDLIPYADALTASMALLLEPAVPRRILQTLNKLWMGLNTVMPRRLWVMTVNALQPSAKLLRQQRYSQNDLMVDPLIVLRCDKRVYRCPPLMDIVLHMLNGYLLASKAYLHCHLKETADFDRQSQTVSNLGLPGQPDTPEVTREELKNALLAAQDSAAVQILLEVCLPTCEEQQLGANTESLLSDLREVQCLICCMLHQMFIADPNIAKLVHFQGYPQALLPLTVAGIPSIHICLDFIPELLAQPQLEKQIFAIQLLSYLCTQYALPKSLSVARLAISVMGTLLTVLTHAKRFSFFMPTLPCLVAFCQAFPPLYDDVAALLVQVGQVCASDVATKARDIDPLIARLQYLKEKPQEVLSPGGGSSKLSLPQRTAEELVGADPDVQLCYRVEATFMDIISSSLHGL</sequence>
<dbReference type="InterPro" id="IPR029321">
    <property type="entry name" value="INTS2"/>
</dbReference>